<dbReference type="OrthoDB" id="4187110at2"/>
<keyword evidence="1" id="KW-1133">Transmembrane helix</keyword>
<feature type="transmembrane region" description="Helical" evidence="1">
    <location>
        <begin position="230"/>
        <end position="252"/>
    </location>
</feature>
<dbReference type="AlphaFoldDB" id="A0A6L3VEQ3"/>
<reference evidence="2 3" key="1">
    <citation type="journal article" date="2016" name="Antonie Van Leeuwenhoek">
        <title>Bacillus depressus sp. nov., isolated from soil of a sunflower field.</title>
        <authorList>
            <person name="Wei X."/>
            <person name="Xin D."/>
            <person name="Xin Y."/>
            <person name="Zhang H."/>
            <person name="Wang T."/>
            <person name="Zhang J."/>
        </authorList>
    </citation>
    <scope>NUCLEOTIDE SEQUENCE [LARGE SCALE GENOMIC DNA]</scope>
    <source>
        <strain evidence="2 3">BZ1</strain>
    </source>
</reference>
<evidence type="ECO:0000313" key="3">
    <source>
        <dbReference type="Proteomes" id="UP000481030"/>
    </source>
</evidence>
<dbReference type="GO" id="GO:0005886">
    <property type="term" value="C:plasma membrane"/>
    <property type="evidence" value="ECO:0007669"/>
    <property type="project" value="UniProtKB-SubCell"/>
</dbReference>
<feature type="transmembrane region" description="Helical" evidence="1">
    <location>
        <begin position="68"/>
        <end position="94"/>
    </location>
</feature>
<proteinExistence type="predicted"/>
<dbReference type="RefSeq" id="WP_151532869.1">
    <property type="nucleotide sequence ID" value="NZ_WBOS01000001.1"/>
</dbReference>
<feature type="transmembrane region" description="Helical" evidence="1">
    <location>
        <begin position="21"/>
        <end position="42"/>
    </location>
</feature>
<evidence type="ECO:0000313" key="2">
    <source>
        <dbReference type="EMBL" id="KAB2338144.1"/>
    </source>
</evidence>
<evidence type="ECO:0000256" key="1">
    <source>
        <dbReference type="SAM" id="Phobius"/>
    </source>
</evidence>
<feature type="transmembrane region" description="Helical" evidence="1">
    <location>
        <begin position="152"/>
        <end position="174"/>
    </location>
</feature>
<feature type="transmembrane region" description="Helical" evidence="1">
    <location>
        <begin position="115"/>
        <end position="140"/>
    </location>
</feature>
<dbReference type="Proteomes" id="UP000481030">
    <property type="component" value="Unassembled WGS sequence"/>
</dbReference>
<dbReference type="GO" id="GO:0140359">
    <property type="term" value="F:ABC-type transporter activity"/>
    <property type="evidence" value="ECO:0007669"/>
    <property type="project" value="InterPro"/>
</dbReference>
<sequence length="258" mass="29210">MSQWLTLFNKEMLEMSRNFKWIWVPIVFILLAVQEPIVQYYLPEIINSLGDLPEGAVIKLPVPSAAEVLMAILGQFNVLGVLIIVLTSMGIIAGERKSGVAALILVKPVSYFSYITAKWASAMLLLWVSYFAGYIFSYYYVVVLFEAVSFSVFLQSFFMNGIWLSFVLTITIFLNSLFRSPGAVGFLSITAILLINMCSSLFVKWFKWSPALLTGYTNQFLLYGEFPREAFPALTLAIISIIVLLLWCVRIFRQKELA</sequence>
<name>A0A6L3VEQ3_9BACI</name>
<accession>A0A6L3VEQ3</accession>
<keyword evidence="3" id="KW-1185">Reference proteome</keyword>
<organism evidence="2 3">
    <name type="scientific">Cytobacillus depressus</name>
    <dbReference type="NCBI Taxonomy" id="1602942"/>
    <lineage>
        <taxon>Bacteria</taxon>
        <taxon>Bacillati</taxon>
        <taxon>Bacillota</taxon>
        <taxon>Bacilli</taxon>
        <taxon>Bacillales</taxon>
        <taxon>Bacillaceae</taxon>
        <taxon>Cytobacillus</taxon>
    </lineage>
</organism>
<keyword evidence="1" id="KW-0472">Membrane</keyword>
<dbReference type="EMBL" id="WBOS01000001">
    <property type="protein sequence ID" value="KAB2338144.1"/>
    <property type="molecule type" value="Genomic_DNA"/>
</dbReference>
<gene>
    <name evidence="2" type="ORF">F7731_00810</name>
</gene>
<comment type="caution">
    <text evidence="2">The sequence shown here is derived from an EMBL/GenBank/DDBJ whole genome shotgun (WGS) entry which is preliminary data.</text>
</comment>
<keyword evidence="1" id="KW-0812">Transmembrane</keyword>
<protein>
    <submittedName>
        <fullName evidence="2">ABC transporter permease</fullName>
    </submittedName>
</protein>
<feature type="transmembrane region" description="Helical" evidence="1">
    <location>
        <begin position="186"/>
        <end position="206"/>
    </location>
</feature>
<dbReference type="Pfam" id="PF12679">
    <property type="entry name" value="ABC2_membrane_2"/>
    <property type="match status" value="1"/>
</dbReference>